<protein>
    <submittedName>
        <fullName evidence="2">Uncharacterized protein</fullName>
    </submittedName>
</protein>
<feature type="compositionally biased region" description="Polar residues" evidence="1">
    <location>
        <begin position="31"/>
        <end position="47"/>
    </location>
</feature>
<organism evidence="2 3">
    <name type="scientific">Nonomuraea zeae</name>
    <dbReference type="NCBI Taxonomy" id="1642303"/>
    <lineage>
        <taxon>Bacteria</taxon>
        <taxon>Bacillati</taxon>
        <taxon>Actinomycetota</taxon>
        <taxon>Actinomycetes</taxon>
        <taxon>Streptosporangiales</taxon>
        <taxon>Streptosporangiaceae</taxon>
        <taxon>Nonomuraea</taxon>
    </lineage>
</organism>
<feature type="compositionally biased region" description="Polar residues" evidence="1">
    <location>
        <begin position="97"/>
        <end position="110"/>
    </location>
</feature>
<accession>A0A5S4G012</accession>
<proteinExistence type="predicted"/>
<feature type="region of interest" description="Disordered" evidence="1">
    <location>
        <begin position="1"/>
        <end position="50"/>
    </location>
</feature>
<keyword evidence="3" id="KW-1185">Reference proteome</keyword>
<evidence type="ECO:0000256" key="1">
    <source>
        <dbReference type="SAM" id="MobiDB-lite"/>
    </source>
</evidence>
<dbReference type="EMBL" id="VCKX01000203">
    <property type="protein sequence ID" value="TMR26279.1"/>
    <property type="molecule type" value="Genomic_DNA"/>
</dbReference>
<feature type="compositionally biased region" description="Basic and acidic residues" evidence="1">
    <location>
        <begin position="11"/>
        <end position="25"/>
    </location>
</feature>
<comment type="caution">
    <text evidence="2">The sequence shown here is derived from an EMBL/GenBank/DDBJ whole genome shotgun (WGS) entry which is preliminary data.</text>
</comment>
<dbReference type="AlphaFoldDB" id="A0A5S4G012"/>
<sequence>MNYYSNHRGSHLIDEDTHDKDHESRAAWQPSPRTNPNGRSIDRTPTPTGKRAVRYLDETTALAACIVQQAGGFKAIDLTRDTRKTRADRFSGGAFASPSTPLTSRESMIT</sequence>
<evidence type="ECO:0000313" key="2">
    <source>
        <dbReference type="EMBL" id="TMR26279.1"/>
    </source>
</evidence>
<dbReference type="Proteomes" id="UP000306628">
    <property type="component" value="Unassembled WGS sequence"/>
</dbReference>
<dbReference type="RefSeq" id="WP_138695608.1">
    <property type="nucleotide sequence ID" value="NZ_JBHSAZ010000049.1"/>
</dbReference>
<reference evidence="2 3" key="1">
    <citation type="submission" date="2019-05" db="EMBL/GenBank/DDBJ databases">
        <title>Draft genome sequence of Nonomuraea zeae DSM 100528.</title>
        <authorList>
            <person name="Saricaoglu S."/>
            <person name="Isik K."/>
        </authorList>
    </citation>
    <scope>NUCLEOTIDE SEQUENCE [LARGE SCALE GENOMIC DNA]</scope>
    <source>
        <strain evidence="2 3">DSM 100528</strain>
    </source>
</reference>
<gene>
    <name evidence="2" type="ORF">ETD85_43025</name>
</gene>
<name>A0A5S4G012_9ACTN</name>
<evidence type="ECO:0000313" key="3">
    <source>
        <dbReference type="Proteomes" id="UP000306628"/>
    </source>
</evidence>
<feature type="region of interest" description="Disordered" evidence="1">
    <location>
        <begin position="89"/>
        <end position="110"/>
    </location>
</feature>